<reference evidence="1 2" key="1">
    <citation type="submission" date="2015-12" db="EMBL/GenBank/DDBJ databases">
        <title>Diversity of Burkholderia near neighbor genomes.</title>
        <authorList>
            <person name="Sahl J."/>
            <person name="Wagner D."/>
            <person name="Keim P."/>
        </authorList>
    </citation>
    <scope>NUCLEOTIDE SEQUENCE [LARGE SCALE GENOMIC DNA]</scope>
    <source>
        <strain evidence="1 2">BDU6</strain>
    </source>
</reference>
<dbReference type="Gene3D" id="3.30.429.10">
    <property type="entry name" value="Macrophage Migration Inhibitory Factor"/>
    <property type="match status" value="1"/>
</dbReference>
<dbReference type="KEGG" id="buu:WS70_27610"/>
<gene>
    <name evidence="1" type="ORF">WS70_27610</name>
</gene>
<proteinExistence type="predicted"/>
<accession>A0A1B4FP72</accession>
<dbReference type="AlphaFoldDB" id="A0A1B4FP72"/>
<name>A0A1B4FP72_9BURK</name>
<keyword evidence="2" id="KW-1185">Reference proteome</keyword>
<evidence type="ECO:0000313" key="1">
    <source>
        <dbReference type="EMBL" id="AOJ05449.1"/>
    </source>
</evidence>
<evidence type="ECO:0000313" key="2">
    <source>
        <dbReference type="Proteomes" id="UP000062519"/>
    </source>
</evidence>
<protein>
    <recommendedName>
        <fullName evidence="3">4-oxalocrotonate tautomerase</fullName>
    </recommendedName>
</protein>
<dbReference type="SUPFAM" id="SSF55331">
    <property type="entry name" value="Tautomerase/MIF"/>
    <property type="match status" value="1"/>
</dbReference>
<organism evidence="1 2">
    <name type="scientific">Burkholderia mayonis</name>
    <dbReference type="NCBI Taxonomy" id="1385591"/>
    <lineage>
        <taxon>Bacteria</taxon>
        <taxon>Pseudomonadati</taxon>
        <taxon>Pseudomonadota</taxon>
        <taxon>Betaproteobacteria</taxon>
        <taxon>Burkholderiales</taxon>
        <taxon>Burkholderiaceae</taxon>
        <taxon>Burkholderia</taxon>
        <taxon>pseudomallei group</taxon>
    </lineage>
</organism>
<dbReference type="EMBL" id="CP013387">
    <property type="protein sequence ID" value="AOJ05449.1"/>
    <property type="molecule type" value="Genomic_DNA"/>
</dbReference>
<dbReference type="Proteomes" id="UP000062519">
    <property type="component" value="Chromosome 2"/>
</dbReference>
<evidence type="ECO:0008006" key="3">
    <source>
        <dbReference type="Google" id="ProtNLM"/>
    </source>
</evidence>
<sequence length="115" mass="12543">MPVIHILHRHTGDGVSSLLQQVCEAVCAVSDIPRDKVWAFWHPIDPALAWRADWNREPGGGPIVRIFCRRSHSAARVQGIAAAVRSTLAAALGCGFSTVFVQVIRVEDEEVFSVG</sequence>
<dbReference type="InterPro" id="IPR014347">
    <property type="entry name" value="Tautomerase/MIF_sf"/>
</dbReference>
<dbReference type="RefSeq" id="WP_059471045.1">
    <property type="nucleotide sequence ID" value="NZ_CP013387.1"/>
</dbReference>